<gene>
    <name evidence="2" type="ORF">WISP_140233</name>
</gene>
<dbReference type="Proteomes" id="UP001145742">
    <property type="component" value="Unassembled WGS sequence"/>
</dbReference>
<proteinExistence type="predicted"/>
<name>A0ABQ9CMA8_9PASS</name>
<feature type="signal peptide" evidence="1">
    <location>
        <begin position="1"/>
        <end position="15"/>
    </location>
</feature>
<reference evidence="2" key="1">
    <citation type="submission" date="2019-10" db="EMBL/GenBank/DDBJ databases">
        <authorList>
            <person name="Soares A.E.R."/>
            <person name="Aleixo A."/>
            <person name="Schneider P."/>
            <person name="Miyaki C.Y."/>
            <person name="Schneider M.P."/>
            <person name="Mello C."/>
            <person name="Vasconcelos A.T.R."/>
        </authorList>
    </citation>
    <scope>NUCLEOTIDE SEQUENCE</scope>
    <source>
        <tissue evidence="2">Muscle</tissue>
    </source>
</reference>
<dbReference type="EMBL" id="WHWB01034715">
    <property type="protein sequence ID" value="KAJ7405365.1"/>
    <property type="molecule type" value="Genomic_DNA"/>
</dbReference>
<evidence type="ECO:0000313" key="2">
    <source>
        <dbReference type="EMBL" id="KAJ7405365.1"/>
    </source>
</evidence>
<accession>A0ABQ9CMA8</accession>
<evidence type="ECO:0000313" key="3">
    <source>
        <dbReference type="Proteomes" id="UP001145742"/>
    </source>
</evidence>
<keyword evidence="1" id="KW-0732">Signal</keyword>
<keyword evidence="3" id="KW-1185">Reference proteome</keyword>
<sequence length="87" mass="9601">MCLCLSLASPSVSLCLSLSSPSVSLSLPSLRRLLAGGQEEMKNDYEINCSVSSEMQQTVAGKLHDYDFSFVNCTVWMWLGMLEASRF</sequence>
<comment type="caution">
    <text evidence="2">The sequence shown here is derived from an EMBL/GenBank/DDBJ whole genome shotgun (WGS) entry which is preliminary data.</text>
</comment>
<evidence type="ECO:0000256" key="1">
    <source>
        <dbReference type="SAM" id="SignalP"/>
    </source>
</evidence>
<protein>
    <submittedName>
        <fullName evidence="2">Uncharacterized protein</fullName>
    </submittedName>
</protein>
<feature type="chain" id="PRO_5046340445" evidence="1">
    <location>
        <begin position="16"/>
        <end position="87"/>
    </location>
</feature>
<organism evidence="2 3">
    <name type="scientific">Willisornis vidua</name>
    <name type="common">Xingu scale-backed antbird</name>
    <dbReference type="NCBI Taxonomy" id="1566151"/>
    <lineage>
        <taxon>Eukaryota</taxon>
        <taxon>Metazoa</taxon>
        <taxon>Chordata</taxon>
        <taxon>Craniata</taxon>
        <taxon>Vertebrata</taxon>
        <taxon>Euteleostomi</taxon>
        <taxon>Archelosauria</taxon>
        <taxon>Archosauria</taxon>
        <taxon>Dinosauria</taxon>
        <taxon>Saurischia</taxon>
        <taxon>Theropoda</taxon>
        <taxon>Coelurosauria</taxon>
        <taxon>Aves</taxon>
        <taxon>Neognathae</taxon>
        <taxon>Neoaves</taxon>
        <taxon>Telluraves</taxon>
        <taxon>Australaves</taxon>
        <taxon>Passeriformes</taxon>
        <taxon>Thamnophilidae</taxon>
        <taxon>Willisornis</taxon>
    </lineage>
</organism>